<comment type="caution">
    <text evidence="3">The sequence shown here is derived from an EMBL/GenBank/DDBJ whole genome shotgun (WGS) entry which is preliminary data.</text>
</comment>
<feature type="region of interest" description="Disordered" evidence="1">
    <location>
        <begin position="1"/>
        <end position="36"/>
    </location>
</feature>
<accession>A0A927B8E7</accession>
<gene>
    <name evidence="3" type="ORF">IC230_32440</name>
</gene>
<keyword evidence="4" id="KW-1185">Reference proteome</keyword>
<proteinExistence type="predicted"/>
<sequence length="68" mass="7927">MLHPDALHPYTPFFPPGPVETKATRNRMNNPYGEEPPKKPDWLMIFMGILFVLTLLLLWIVDIPRLLN</sequence>
<keyword evidence="2" id="KW-1133">Transmembrane helix</keyword>
<dbReference type="Proteomes" id="UP000653797">
    <property type="component" value="Unassembled WGS sequence"/>
</dbReference>
<keyword evidence="2" id="KW-0812">Transmembrane</keyword>
<dbReference type="EMBL" id="JACXAA010000026">
    <property type="protein sequence ID" value="MBD2757625.1"/>
    <property type="molecule type" value="Genomic_DNA"/>
</dbReference>
<organism evidence="3 4">
    <name type="scientific">Spirosoma validum</name>
    <dbReference type="NCBI Taxonomy" id="2771355"/>
    <lineage>
        <taxon>Bacteria</taxon>
        <taxon>Pseudomonadati</taxon>
        <taxon>Bacteroidota</taxon>
        <taxon>Cytophagia</taxon>
        <taxon>Cytophagales</taxon>
        <taxon>Cytophagaceae</taxon>
        <taxon>Spirosoma</taxon>
    </lineage>
</organism>
<evidence type="ECO:0000313" key="4">
    <source>
        <dbReference type="Proteomes" id="UP000653797"/>
    </source>
</evidence>
<protein>
    <submittedName>
        <fullName evidence="3">Uncharacterized protein</fullName>
    </submittedName>
</protein>
<evidence type="ECO:0000256" key="2">
    <source>
        <dbReference type="SAM" id="Phobius"/>
    </source>
</evidence>
<evidence type="ECO:0000256" key="1">
    <source>
        <dbReference type="SAM" id="MobiDB-lite"/>
    </source>
</evidence>
<evidence type="ECO:0000313" key="3">
    <source>
        <dbReference type="EMBL" id="MBD2757625.1"/>
    </source>
</evidence>
<feature type="transmembrane region" description="Helical" evidence="2">
    <location>
        <begin position="42"/>
        <end position="61"/>
    </location>
</feature>
<name>A0A927B8E7_9BACT</name>
<reference evidence="3" key="1">
    <citation type="submission" date="2020-09" db="EMBL/GenBank/DDBJ databases">
        <authorList>
            <person name="Kim M.K."/>
        </authorList>
    </citation>
    <scope>NUCLEOTIDE SEQUENCE</scope>
    <source>
        <strain evidence="3">BT704</strain>
    </source>
</reference>
<dbReference type="AlphaFoldDB" id="A0A927B8E7"/>
<keyword evidence="2" id="KW-0472">Membrane</keyword>
<dbReference type="RefSeq" id="WP_191043248.1">
    <property type="nucleotide sequence ID" value="NZ_JACXAA010000026.1"/>
</dbReference>